<dbReference type="EMBL" id="ML208279">
    <property type="protein sequence ID" value="TFK73003.1"/>
    <property type="molecule type" value="Genomic_DNA"/>
</dbReference>
<evidence type="ECO:0000313" key="2">
    <source>
        <dbReference type="Proteomes" id="UP000308600"/>
    </source>
</evidence>
<proteinExistence type="predicted"/>
<name>A0ACD3B4K5_9AGAR</name>
<dbReference type="Proteomes" id="UP000308600">
    <property type="component" value="Unassembled WGS sequence"/>
</dbReference>
<protein>
    <submittedName>
        <fullName evidence="1">Uncharacterized protein</fullName>
    </submittedName>
</protein>
<keyword evidence="2" id="KW-1185">Reference proteome</keyword>
<gene>
    <name evidence="1" type="ORF">BDN72DRAFT_956805</name>
</gene>
<organism evidence="1 2">
    <name type="scientific">Pluteus cervinus</name>
    <dbReference type="NCBI Taxonomy" id="181527"/>
    <lineage>
        <taxon>Eukaryota</taxon>
        <taxon>Fungi</taxon>
        <taxon>Dikarya</taxon>
        <taxon>Basidiomycota</taxon>
        <taxon>Agaricomycotina</taxon>
        <taxon>Agaricomycetes</taxon>
        <taxon>Agaricomycetidae</taxon>
        <taxon>Agaricales</taxon>
        <taxon>Pluteineae</taxon>
        <taxon>Pluteaceae</taxon>
        <taxon>Pluteus</taxon>
    </lineage>
</organism>
<reference evidence="1 2" key="1">
    <citation type="journal article" date="2019" name="Nat. Ecol. Evol.">
        <title>Megaphylogeny resolves global patterns of mushroom evolution.</title>
        <authorList>
            <person name="Varga T."/>
            <person name="Krizsan K."/>
            <person name="Foldi C."/>
            <person name="Dima B."/>
            <person name="Sanchez-Garcia M."/>
            <person name="Sanchez-Ramirez S."/>
            <person name="Szollosi G.J."/>
            <person name="Szarkandi J.G."/>
            <person name="Papp V."/>
            <person name="Albert L."/>
            <person name="Andreopoulos W."/>
            <person name="Angelini C."/>
            <person name="Antonin V."/>
            <person name="Barry K.W."/>
            <person name="Bougher N.L."/>
            <person name="Buchanan P."/>
            <person name="Buyck B."/>
            <person name="Bense V."/>
            <person name="Catcheside P."/>
            <person name="Chovatia M."/>
            <person name="Cooper J."/>
            <person name="Damon W."/>
            <person name="Desjardin D."/>
            <person name="Finy P."/>
            <person name="Geml J."/>
            <person name="Haridas S."/>
            <person name="Hughes K."/>
            <person name="Justo A."/>
            <person name="Karasinski D."/>
            <person name="Kautmanova I."/>
            <person name="Kiss B."/>
            <person name="Kocsube S."/>
            <person name="Kotiranta H."/>
            <person name="LaButti K.M."/>
            <person name="Lechner B.E."/>
            <person name="Liimatainen K."/>
            <person name="Lipzen A."/>
            <person name="Lukacs Z."/>
            <person name="Mihaltcheva S."/>
            <person name="Morgado L.N."/>
            <person name="Niskanen T."/>
            <person name="Noordeloos M.E."/>
            <person name="Ohm R.A."/>
            <person name="Ortiz-Santana B."/>
            <person name="Ovrebo C."/>
            <person name="Racz N."/>
            <person name="Riley R."/>
            <person name="Savchenko A."/>
            <person name="Shiryaev A."/>
            <person name="Soop K."/>
            <person name="Spirin V."/>
            <person name="Szebenyi C."/>
            <person name="Tomsovsky M."/>
            <person name="Tulloss R.E."/>
            <person name="Uehling J."/>
            <person name="Grigoriev I.V."/>
            <person name="Vagvolgyi C."/>
            <person name="Papp T."/>
            <person name="Martin F.M."/>
            <person name="Miettinen O."/>
            <person name="Hibbett D.S."/>
            <person name="Nagy L.G."/>
        </authorList>
    </citation>
    <scope>NUCLEOTIDE SEQUENCE [LARGE SCALE GENOMIC DNA]</scope>
    <source>
        <strain evidence="1 2">NL-1719</strain>
    </source>
</reference>
<evidence type="ECO:0000313" key="1">
    <source>
        <dbReference type="EMBL" id="TFK73003.1"/>
    </source>
</evidence>
<accession>A0ACD3B4K5</accession>
<sequence>MSRHRDFRKLDIDAELDDDALSDGGEEYGITAEQEAQLNDGLAKVRRVIGDTASSGLSDKLIKDVLWDNWFDVEKTTNWAFEEQDRRNLAMQRRGTGHGDRLPPVPFENESLNHDDALLLSNTQPEPVIERPRIPSIFLAQQRQQEEERQEEEYDYNDHHSGYPPDGLASRRPELSTIEERTEYTKASPWPPQRQIVSMNLTHYEPSSPTTSYGQVIEEGPSYTPSNPKDPNFIPVSPSMSAMQRLSVYEPPPSNLSSGSRTPRNSPPKESSAELPPQDGVSERSNANTETGAQSPAPPPVPSKKSKLSTLASSRGSTQTKSSWDVGVSLSNGEKTYPIVRPSSASARHPSIAPTSQVSEGGSATPVDPISSSASSHIRRAIETAMLLEAPIAGPSKEATPKLASSQSLTPSKLAAKLSARSAASNTPIHSKEPSKESSASSTATPPPQPTKSSESPTSSRQPSKLALLAQAKANRNSQVPSILSMKAPPAPKLPAERTEILTPIANGSSVTTAITTSYQSLYSLTDPNNPPMMPALSVVPLGSGPVVDSKQTKLAMKIKKAYDKMNLEPVPLEEVLAAMDPPIFDTSKSSRSRALPSAFASLLLNDSNGDIYPPSDKQKDKDRSRSKSKERRKHRGNDVVEGDITMSHDTEASPHAHKHRSRKHKHRAPPVPDFASTTGFQFNEPSPDDIVFNARRGTALAHHKLPLSAHTPHNSSTMSNKASSATRS</sequence>